<name>A0A3Q9QWX3_9BACI</name>
<proteinExistence type="predicted"/>
<gene>
    <name evidence="3" type="ORF">CHR53_21610</name>
</gene>
<reference evidence="3 4" key="1">
    <citation type="submission" date="2017-07" db="EMBL/GenBank/DDBJ databases">
        <title>The complete genome sequence of Bacillus mesonae strain H20-5, an efficient strain improving plant abiotic stress resistance.</title>
        <authorList>
            <person name="Kim S.Y."/>
            <person name="Song H."/>
            <person name="Sang M.K."/>
            <person name="Weon H.-Y."/>
            <person name="Song J."/>
        </authorList>
    </citation>
    <scope>NUCLEOTIDE SEQUENCE [LARGE SCALE GENOMIC DNA]</scope>
    <source>
        <strain evidence="3 4">H20-5</strain>
    </source>
</reference>
<keyword evidence="1" id="KW-0378">Hydrolase</keyword>
<dbReference type="InterPro" id="IPR029058">
    <property type="entry name" value="AB_hydrolase_fold"/>
</dbReference>
<dbReference type="PRINTS" id="PR00111">
    <property type="entry name" value="ABHYDROLASE"/>
</dbReference>
<evidence type="ECO:0000313" key="3">
    <source>
        <dbReference type="EMBL" id="AZU63658.1"/>
    </source>
</evidence>
<dbReference type="PANTHER" id="PTHR43798">
    <property type="entry name" value="MONOACYLGLYCEROL LIPASE"/>
    <property type="match status" value="1"/>
</dbReference>
<dbReference type="Pfam" id="PF00561">
    <property type="entry name" value="Abhydrolase_1"/>
    <property type="match status" value="1"/>
</dbReference>
<dbReference type="PANTHER" id="PTHR43798:SF31">
    <property type="entry name" value="AB HYDROLASE SUPERFAMILY PROTEIN YCLE"/>
    <property type="match status" value="1"/>
</dbReference>
<evidence type="ECO:0000313" key="4">
    <source>
        <dbReference type="Proteomes" id="UP000282892"/>
    </source>
</evidence>
<dbReference type="InterPro" id="IPR050266">
    <property type="entry name" value="AB_hydrolase_sf"/>
</dbReference>
<dbReference type="EMBL" id="CP022572">
    <property type="protein sequence ID" value="AZU63658.1"/>
    <property type="molecule type" value="Genomic_DNA"/>
</dbReference>
<dbReference type="GO" id="GO:0016787">
    <property type="term" value="F:hydrolase activity"/>
    <property type="evidence" value="ECO:0007669"/>
    <property type="project" value="UniProtKB-KW"/>
</dbReference>
<organism evidence="3 4">
    <name type="scientific">Neobacillus mesonae</name>
    <dbReference type="NCBI Taxonomy" id="1193713"/>
    <lineage>
        <taxon>Bacteria</taxon>
        <taxon>Bacillati</taxon>
        <taxon>Bacillota</taxon>
        <taxon>Bacilli</taxon>
        <taxon>Bacillales</taxon>
        <taxon>Bacillaceae</taxon>
        <taxon>Neobacillus</taxon>
    </lineage>
</organism>
<dbReference type="SUPFAM" id="SSF53474">
    <property type="entry name" value="alpha/beta-Hydrolases"/>
    <property type="match status" value="1"/>
</dbReference>
<feature type="domain" description="AB hydrolase-1" evidence="2">
    <location>
        <begin position="23"/>
        <end position="133"/>
    </location>
</feature>
<accession>A0A3Q9QWX3</accession>
<evidence type="ECO:0000256" key="1">
    <source>
        <dbReference type="ARBA" id="ARBA00022801"/>
    </source>
</evidence>
<dbReference type="RefSeq" id="WP_127488304.1">
    <property type="nucleotide sequence ID" value="NZ_CP022572.1"/>
</dbReference>
<dbReference type="OrthoDB" id="9805423at2"/>
<dbReference type="STRING" id="1193713.GCA_001636315_01203"/>
<keyword evidence="4" id="KW-1185">Reference proteome</keyword>
<evidence type="ECO:0000259" key="2">
    <source>
        <dbReference type="Pfam" id="PF00561"/>
    </source>
</evidence>
<dbReference type="AlphaFoldDB" id="A0A3Q9QWX3"/>
<sequence>MKTGFVEVNGAQLYYEVKGAGQPVLMLHGYPLDSRMWDYQFEELAKDFQVIRFDYAGAGKSEAHNQDFSLVEDIKDLLAFLGVEKVNIIGLSVGGNLAMGFTLTYPELVEKLILVSTGLLGWSEFSPERQQYNAKLRECMDEKKVIELMCKAWVAGPFRSVDEIKPEIIEKYSTMLRTNLAKENGKGKMILPETKTIDRVCNITKPTLIITPDVDFPDFRAIADFLHKKIKGSQKVVIPGTAHILNMEKPRVFNELVLNFFKS</sequence>
<dbReference type="Gene3D" id="3.40.50.1820">
    <property type="entry name" value="alpha/beta hydrolase"/>
    <property type="match status" value="1"/>
</dbReference>
<dbReference type="InterPro" id="IPR000073">
    <property type="entry name" value="AB_hydrolase_1"/>
</dbReference>
<dbReference type="Proteomes" id="UP000282892">
    <property type="component" value="Chromosome"/>
</dbReference>
<dbReference type="GO" id="GO:0016020">
    <property type="term" value="C:membrane"/>
    <property type="evidence" value="ECO:0007669"/>
    <property type="project" value="TreeGrafter"/>
</dbReference>
<protein>
    <recommendedName>
        <fullName evidence="2">AB hydrolase-1 domain-containing protein</fullName>
    </recommendedName>
</protein>
<dbReference type="KEGG" id="nmk:CHR53_21610"/>